<protein>
    <submittedName>
        <fullName evidence="1">Uncharacterized protein</fullName>
    </submittedName>
</protein>
<name>A0AAN7RPP7_MYCAM</name>
<reference evidence="1 2" key="1">
    <citation type="journal article" date="2023" name="J. Hered.">
        <title>Chromosome-level genome of the wood stork (Mycteria americana) provides insight into avian chromosome evolution.</title>
        <authorList>
            <person name="Flamio R. Jr."/>
            <person name="Ramstad K.M."/>
        </authorList>
    </citation>
    <scope>NUCLEOTIDE SEQUENCE [LARGE SCALE GENOMIC DNA]</scope>
    <source>
        <strain evidence="1">JAX WOST 10</strain>
    </source>
</reference>
<keyword evidence="2" id="KW-1185">Reference proteome</keyword>
<dbReference type="EMBL" id="JAUNZN010000079">
    <property type="protein sequence ID" value="KAK4805516.1"/>
    <property type="molecule type" value="Genomic_DNA"/>
</dbReference>
<proteinExistence type="predicted"/>
<evidence type="ECO:0000313" key="1">
    <source>
        <dbReference type="EMBL" id="KAK4805516.1"/>
    </source>
</evidence>
<evidence type="ECO:0000313" key="2">
    <source>
        <dbReference type="Proteomes" id="UP001333110"/>
    </source>
</evidence>
<accession>A0AAN7RPP7</accession>
<gene>
    <name evidence="1" type="ORF">QYF61_004455</name>
</gene>
<dbReference type="Proteomes" id="UP001333110">
    <property type="component" value="Unassembled WGS sequence"/>
</dbReference>
<comment type="caution">
    <text evidence="1">The sequence shown here is derived from an EMBL/GenBank/DDBJ whole genome shotgun (WGS) entry which is preliminary data.</text>
</comment>
<dbReference type="AlphaFoldDB" id="A0AAN7RPP7"/>
<organism evidence="1 2">
    <name type="scientific">Mycteria americana</name>
    <name type="common">Wood stork</name>
    <dbReference type="NCBI Taxonomy" id="33587"/>
    <lineage>
        <taxon>Eukaryota</taxon>
        <taxon>Metazoa</taxon>
        <taxon>Chordata</taxon>
        <taxon>Craniata</taxon>
        <taxon>Vertebrata</taxon>
        <taxon>Euteleostomi</taxon>
        <taxon>Archelosauria</taxon>
        <taxon>Archosauria</taxon>
        <taxon>Dinosauria</taxon>
        <taxon>Saurischia</taxon>
        <taxon>Theropoda</taxon>
        <taxon>Coelurosauria</taxon>
        <taxon>Aves</taxon>
        <taxon>Neognathae</taxon>
        <taxon>Neoaves</taxon>
        <taxon>Aequornithes</taxon>
        <taxon>Ciconiiformes</taxon>
        <taxon>Ciconiidae</taxon>
        <taxon>Mycteria</taxon>
    </lineage>
</organism>
<dbReference type="PANTHER" id="PTHR33332">
    <property type="entry name" value="REVERSE TRANSCRIPTASE DOMAIN-CONTAINING PROTEIN"/>
    <property type="match status" value="1"/>
</dbReference>
<dbReference type="PRINTS" id="PR01345">
    <property type="entry name" value="CERVTRCPTASE"/>
</dbReference>
<sequence>MGTPQDAVCPPGCQDTLLTPVEPAADQHARKLNRFMIPVAKTATDPDVSNKAFSLHTEQVSRDISPSWVTECFMAFPADAWDVEVSVRPRATDPEVSPNCPWNNSSVLSPWLGDGQRTPTVPSALPSISLMLLSGAADTPEGWDVIQRHLDKLEKWACVNFMRFHKAKCRVLHLGRDIPCFQYRLGDDVIESSPAEKDLGVLMDEKLDMSQERALAAQKANCILGCIQRSVASRSREGILPLYSALVRPHLEYCIQFWSPQDKKDMEVLERVQRRAMKMMRGMEHLSYEDRLTELGLFSLEKRRLWGDLLAAFQYFKGAYRKDGDRHFSRACCDRTSSNGFKLRAGRFDWI</sequence>